<proteinExistence type="predicted"/>
<dbReference type="AlphaFoldDB" id="A0A450WR41"/>
<dbReference type="EMBL" id="CAADFK010000173">
    <property type="protein sequence ID" value="VFK19454.1"/>
    <property type="molecule type" value="Genomic_DNA"/>
</dbReference>
<name>A0A450WR41_9GAMM</name>
<dbReference type="Gene3D" id="1.25.40.10">
    <property type="entry name" value="Tetratricopeptide repeat domain"/>
    <property type="match status" value="1"/>
</dbReference>
<dbReference type="InterPro" id="IPR011990">
    <property type="entry name" value="TPR-like_helical_dom_sf"/>
</dbReference>
<organism evidence="1">
    <name type="scientific">Candidatus Kentrum sp. LPFa</name>
    <dbReference type="NCBI Taxonomy" id="2126335"/>
    <lineage>
        <taxon>Bacteria</taxon>
        <taxon>Pseudomonadati</taxon>
        <taxon>Pseudomonadota</taxon>
        <taxon>Gammaproteobacteria</taxon>
        <taxon>Candidatus Kentrum</taxon>
    </lineage>
</organism>
<dbReference type="SUPFAM" id="SSF48452">
    <property type="entry name" value="TPR-like"/>
    <property type="match status" value="1"/>
</dbReference>
<protein>
    <recommendedName>
        <fullName evidence="2">Tetratricopeptide repeat-containing protein</fullName>
    </recommendedName>
</protein>
<accession>A0A450WR41</accession>
<evidence type="ECO:0000313" key="1">
    <source>
        <dbReference type="EMBL" id="VFK19454.1"/>
    </source>
</evidence>
<evidence type="ECO:0008006" key="2">
    <source>
        <dbReference type="Google" id="ProtNLM"/>
    </source>
</evidence>
<reference evidence="1" key="1">
    <citation type="submission" date="2019-02" db="EMBL/GenBank/DDBJ databases">
        <authorList>
            <person name="Gruber-Vodicka R. H."/>
            <person name="Seah K. B. B."/>
        </authorList>
    </citation>
    <scope>NUCLEOTIDE SEQUENCE</scope>
    <source>
        <strain evidence="1">BECK_S313</strain>
    </source>
</reference>
<gene>
    <name evidence="1" type="ORF">BECKLPF1236B_GA0070989_11736</name>
</gene>
<sequence>MLGSVLFDLKEKFDEKIVGVDKKREEIIRDQKDILSIISLQLRSFAYMQTAQQYFGGKYQDQQVKSLELSQEALDKLKDAKKKLKENICSTDKNNSQNSQCSTLEYAINNSLEAIYVQRARLALKTGKSEVFKEIGDELININKRHNGKMWHGFHYAAWGRMIELLEQTKNNAFNKDEARKQAKEIIDLLKKSVKIRPRDNVDHLNLAEAYIYNGDWSLAKRALNNAENNLSEIREGEKDNDFKTLHRCLEDIVKAALDDLTCPVDNLKNKFEQGSSCKEIVETSKESKGTKERFEELMLEAFVIRLKREDSGYNRSICDR</sequence>